<comment type="caution">
    <text evidence="2">The sequence shown here is derived from an EMBL/GenBank/DDBJ whole genome shotgun (WGS) entry which is preliminary data.</text>
</comment>
<protein>
    <recommendedName>
        <fullName evidence="4">Glycosyltransferase 2-like domain-containing protein</fullName>
    </recommendedName>
</protein>
<proteinExistence type="predicted"/>
<evidence type="ECO:0000313" key="3">
    <source>
        <dbReference type="Proteomes" id="UP000316495"/>
    </source>
</evidence>
<dbReference type="PANTHER" id="PTHR36851:SF1">
    <property type="entry name" value="GLYCO_TRANS_2-LIKE DOMAIN-CONTAINING PROTEIN"/>
    <property type="match status" value="1"/>
</dbReference>
<feature type="transmembrane region" description="Helical" evidence="1">
    <location>
        <begin position="450"/>
        <end position="471"/>
    </location>
</feature>
<keyword evidence="1" id="KW-0812">Transmembrane</keyword>
<evidence type="ECO:0000313" key="2">
    <source>
        <dbReference type="EMBL" id="TSC93794.1"/>
    </source>
</evidence>
<reference evidence="2 3" key="1">
    <citation type="submission" date="2017-07" db="EMBL/GenBank/DDBJ databases">
        <title>Mechanisms for carbon and nitrogen cycling indicate functional differentiation within the Candidate Phyla Radiation.</title>
        <authorList>
            <person name="Danczak R.E."/>
            <person name="Johnston M.D."/>
            <person name="Kenah C."/>
            <person name="Slattery M."/>
            <person name="Wrighton K.C."/>
            <person name="Wilkins M.J."/>
        </authorList>
    </citation>
    <scope>NUCLEOTIDE SEQUENCE [LARGE SCALE GENOMIC DNA]</scope>
    <source>
        <strain evidence="2">Athens1014_28</strain>
    </source>
</reference>
<dbReference type="PANTHER" id="PTHR36851">
    <property type="entry name" value="UNNAMED PRODUCT"/>
    <property type="match status" value="1"/>
</dbReference>
<feature type="transmembrane region" description="Helical" evidence="1">
    <location>
        <begin position="12"/>
        <end position="31"/>
    </location>
</feature>
<dbReference type="AlphaFoldDB" id="A0A554LLX7"/>
<organism evidence="2 3">
    <name type="scientific">Candidatus Berkelbacteria bacterium Athens1014_28</name>
    <dbReference type="NCBI Taxonomy" id="2017145"/>
    <lineage>
        <taxon>Bacteria</taxon>
        <taxon>Candidatus Berkelbacteria</taxon>
    </lineage>
</organism>
<dbReference type="EMBL" id="VMGN01000028">
    <property type="protein sequence ID" value="TSC93794.1"/>
    <property type="molecule type" value="Genomic_DNA"/>
</dbReference>
<keyword evidence="1" id="KW-0472">Membrane</keyword>
<dbReference type="SUPFAM" id="SSF53448">
    <property type="entry name" value="Nucleotide-diphospho-sugar transferases"/>
    <property type="match status" value="1"/>
</dbReference>
<dbReference type="Gene3D" id="3.90.550.10">
    <property type="entry name" value="Spore Coat Polysaccharide Biosynthesis Protein SpsA, Chain A"/>
    <property type="match status" value="1"/>
</dbReference>
<feature type="transmembrane region" description="Helical" evidence="1">
    <location>
        <begin position="368"/>
        <end position="394"/>
    </location>
</feature>
<keyword evidence="1" id="KW-1133">Transmembrane helix</keyword>
<name>A0A554LLX7_9BACT</name>
<accession>A0A554LLX7</accession>
<dbReference type="InterPro" id="IPR029044">
    <property type="entry name" value="Nucleotide-diphossugar_trans"/>
</dbReference>
<gene>
    <name evidence="2" type="ORF">Athens101428_536</name>
</gene>
<feature type="transmembrane region" description="Helical" evidence="1">
    <location>
        <begin position="37"/>
        <end position="60"/>
    </location>
</feature>
<evidence type="ECO:0008006" key="4">
    <source>
        <dbReference type="Google" id="ProtNLM"/>
    </source>
</evidence>
<sequence length="500" mass="58249">MDNKKLTRLFEILPGATAWLTLIGLFLLAIFSPSWLAIIMIFYIVLWLVRIFFMSGRLIAGYCFHVMEMKTDWISLLKELPPNGEWQKIYHIVLVPTYKEDIEIIRGSIKSVQNSDYPKNRIIYVLATEERDKENAEKYAEILKKENQGKFLDFIVTMHPDGLPDEIKGKGPNITYAMKEVLPQIEKLKIPFRNVLVTNMDTDNIMDKKYLSCLTYKYLTIPDPMHKSFQPLPMYFNNIWDVPMPMRLIGMGSSFWQMVVASRPSRLRNFSAHTQSLDALCATDFWSKTTIVEDGHQFWRSYFVFHGNHCVVPIFVPIYQDAILGATIFATIKEQYLQKRRWSWGVSDIPYVFNHALKDKKIYWFDRLANSLILFEAHWSWSTGSIVLAIFSWMPLVIHPEFGNTVFAYNFKHIYSVIVAIAYLGIIVSLVISTLLILPRRKSKATNFRIFFDWILTPIMLPITNIFFSALPAFDSQTRLMLGIKPKVFRVTIKVRKSEV</sequence>
<evidence type="ECO:0000256" key="1">
    <source>
        <dbReference type="SAM" id="Phobius"/>
    </source>
</evidence>
<dbReference type="Proteomes" id="UP000316495">
    <property type="component" value="Unassembled WGS sequence"/>
</dbReference>
<feature type="transmembrane region" description="Helical" evidence="1">
    <location>
        <begin position="414"/>
        <end position="438"/>
    </location>
</feature>